<dbReference type="RefSeq" id="WP_379812818.1">
    <property type="nucleotide sequence ID" value="NZ_JBHUDZ010000018.1"/>
</dbReference>
<dbReference type="PROSITE" id="PS51257">
    <property type="entry name" value="PROKAR_LIPOPROTEIN"/>
    <property type="match status" value="1"/>
</dbReference>
<evidence type="ECO:0000313" key="2">
    <source>
        <dbReference type="Proteomes" id="UP001597138"/>
    </source>
</evidence>
<organism evidence="1 2">
    <name type="scientific">Flavobacterium artemisiae</name>
    <dbReference type="NCBI Taxonomy" id="2126556"/>
    <lineage>
        <taxon>Bacteria</taxon>
        <taxon>Pseudomonadati</taxon>
        <taxon>Bacteroidota</taxon>
        <taxon>Flavobacteriia</taxon>
        <taxon>Flavobacteriales</taxon>
        <taxon>Flavobacteriaceae</taxon>
        <taxon>Flavobacterium</taxon>
    </lineage>
</organism>
<dbReference type="Proteomes" id="UP001597138">
    <property type="component" value="Unassembled WGS sequence"/>
</dbReference>
<reference evidence="2" key="1">
    <citation type="journal article" date="2019" name="Int. J. Syst. Evol. Microbiol.">
        <title>The Global Catalogue of Microorganisms (GCM) 10K type strain sequencing project: providing services to taxonomists for standard genome sequencing and annotation.</title>
        <authorList>
            <consortium name="The Broad Institute Genomics Platform"/>
            <consortium name="The Broad Institute Genome Sequencing Center for Infectious Disease"/>
            <person name="Wu L."/>
            <person name="Ma J."/>
        </authorList>
    </citation>
    <scope>NUCLEOTIDE SEQUENCE [LARGE SCALE GENOMIC DNA]</scope>
    <source>
        <strain evidence="2">CCUG 70865</strain>
    </source>
</reference>
<dbReference type="NCBIfam" id="NF047539">
    <property type="entry name" value="XAC2610_fam"/>
    <property type="match status" value="1"/>
</dbReference>
<dbReference type="EMBL" id="JBHUDZ010000018">
    <property type="protein sequence ID" value="MFD1605081.1"/>
    <property type="molecule type" value="Genomic_DNA"/>
</dbReference>
<dbReference type="InterPro" id="IPR058087">
    <property type="entry name" value="XAC2610_dom"/>
</dbReference>
<gene>
    <name evidence="1" type="ORF">ACFSC2_20260</name>
</gene>
<proteinExistence type="predicted"/>
<evidence type="ECO:0000313" key="1">
    <source>
        <dbReference type="EMBL" id="MFD1605081.1"/>
    </source>
</evidence>
<comment type="caution">
    <text evidence="1">The sequence shown here is derived from an EMBL/GenBank/DDBJ whole genome shotgun (WGS) entry which is preliminary data.</text>
</comment>
<name>A0ABW4HHY5_9FLAO</name>
<keyword evidence="2" id="KW-1185">Reference proteome</keyword>
<sequence length="247" mass="28684">MRNYLFFIIFLSMISCIDKKTEIRSSETVKTDLTKKPLKKNSNPKTAESKEVYSYTETFADSTKIALPGKYKIEIEQTENDTLMTVYFKLFQKENNKWKLTQNYALSKESAIPLLTEIKDFNNDGLNDFTINYFAAARGANEIRKLFIFSKKENKFIEIKNSDDYPNLAYNEKLNCIDALSVYGGTTTTFLKLNKNTLTEFAKVDFDDGKVESYLIRNNVETKLHSETYKGSSDFMIRFINYDPIEE</sequence>
<accession>A0ABW4HHY5</accession>
<protein>
    <submittedName>
        <fullName evidence="1">XAC2610-related protein</fullName>
    </submittedName>
</protein>